<dbReference type="InterPro" id="IPR006703">
    <property type="entry name" value="G_AIG1"/>
</dbReference>
<dbReference type="Proteomes" id="UP001177140">
    <property type="component" value="Unassembled WGS sequence"/>
</dbReference>
<dbReference type="Gene3D" id="3.40.50.300">
    <property type="entry name" value="P-loop containing nucleotide triphosphate hydrolases"/>
    <property type="match status" value="1"/>
</dbReference>
<dbReference type="EMBL" id="JAJJMA010013049">
    <property type="protein sequence ID" value="MCL7022607.1"/>
    <property type="molecule type" value="Genomic_DNA"/>
</dbReference>
<dbReference type="Pfam" id="PF04548">
    <property type="entry name" value="AIG1"/>
    <property type="match status" value="1"/>
</dbReference>
<dbReference type="PANTHER" id="PTHR10903:SF184">
    <property type="entry name" value="GTP-BINDING PROTEIN A"/>
    <property type="match status" value="1"/>
</dbReference>
<keyword evidence="2" id="KW-0342">GTP-binding</keyword>
<dbReference type="InterPro" id="IPR045058">
    <property type="entry name" value="GIMA/IAN/Toc"/>
</dbReference>
<evidence type="ECO:0000256" key="1">
    <source>
        <dbReference type="ARBA" id="ARBA00022741"/>
    </source>
</evidence>
<dbReference type="InterPro" id="IPR027417">
    <property type="entry name" value="P-loop_NTPase"/>
</dbReference>
<dbReference type="GO" id="GO:0005525">
    <property type="term" value="F:GTP binding"/>
    <property type="evidence" value="ECO:0007669"/>
    <property type="project" value="UniProtKB-KW"/>
</dbReference>
<reference evidence="4" key="1">
    <citation type="submission" date="2022-03" db="EMBL/GenBank/DDBJ databases">
        <title>A functionally conserved STORR gene fusion in Papaver species that diverged 16.8 million years ago.</title>
        <authorList>
            <person name="Catania T."/>
        </authorList>
    </citation>
    <scope>NUCLEOTIDE SEQUENCE</scope>
    <source>
        <strain evidence="4">S-191538</strain>
    </source>
</reference>
<organism evidence="4 5">
    <name type="scientific">Papaver nudicaule</name>
    <name type="common">Iceland poppy</name>
    <dbReference type="NCBI Taxonomy" id="74823"/>
    <lineage>
        <taxon>Eukaryota</taxon>
        <taxon>Viridiplantae</taxon>
        <taxon>Streptophyta</taxon>
        <taxon>Embryophyta</taxon>
        <taxon>Tracheophyta</taxon>
        <taxon>Spermatophyta</taxon>
        <taxon>Magnoliopsida</taxon>
        <taxon>Ranunculales</taxon>
        <taxon>Papaveraceae</taxon>
        <taxon>Papaveroideae</taxon>
        <taxon>Papaver</taxon>
    </lineage>
</organism>
<sequence length="224" mass="24375">METATLDDGEVINVIDTPEMFKSSKGADQRLVDETLRSINTLANDGIHGFIMVYRIVQSLKLIFGEKILDHMIIVFTGGDDLEDMTFPEYLSTLPPSFQTILNLCGNKVVLFDNKSKEESQRRVQVQQLMSHIVPKWNEEEVGENGRTTASKVGHAIVEMIRAENGQVPKLNEEEAGENGQTTASKVGHIVGHIGLHMGVDAAAPALVAAAPYVVAAAATCTIM</sequence>
<feature type="domain" description="AIG1-type G" evidence="3">
    <location>
        <begin position="6"/>
        <end position="134"/>
    </location>
</feature>
<evidence type="ECO:0000313" key="4">
    <source>
        <dbReference type="EMBL" id="MCL7022607.1"/>
    </source>
</evidence>
<dbReference type="PANTHER" id="PTHR10903">
    <property type="entry name" value="GTPASE, IMAP FAMILY MEMBER-RELATED"/>
    <property type="match status" value="1"/>
</dbReference>
<proteinExistence type="predicted"/>
<evidence type="ECO:0000313" key="5">
    <source>
        <dbReference type="Proteomes" id="UP001177140"/>
    </source>
</evidence>
<dbReference type="AlphaFoldDB" id="A0AA41UWQ5"/>
<keyword evidence="5" id="KW-1185">Reference proteome</keyword>
<evidence type="ECO:0000259" key="3">
    <source>
        <dbReference type="Pfam" id="PF04548"/>
    </source>
</evidence>
<keyword evidence="1" id="KW-0547">Nucleotide-binding</keyword>
<accession>A0AA41UWQ5</accession>
<evidence type="ECO:0000256" key="2">
    <source>
        <dbReference type="ARBA" id="ARBA00023134"/>
    </source>
</evidence>
<comment type="caution">
    <text evidence="4">The sequence shown here is derived from an EMBL/GenBank/DDBJ whole genome shotgun (WGS) entry which is preliminary data.</text>
</comment>
<protein>
    <recommendedName>
        <fullName evidence="3">AIG1-type G domain-containing protein</fullName>
    </recommendedName>
</protein>
<gene>
    <name evidence="4" type="ORF">MKW94_018030</name>
</gene>
<name>A0AA41UWQ5_PAPNU</name>